<dbReference type="InterPro" id="IPR019780">
    <property type="entry name" value="Germin_Mn-BS"/>
</dbReference>
<dbReference type="GO" id="GO:0030145">
    <property type="term" value="F:manganese ion binding"/>
    <property type="evidence" value="ECO:0007669"/>
    <property type="project" value="UniProtKB-UniRule"/>
</dbReference>
<organism evidence="15 16">
    <name type="scientific">Erythroxylum novogranatense</name>
    <dbReference type="NCBI Taxonomy" id="1862640"/>
    <lineage>
        <taxon>Eukaryota</taxon>
        <taxon>Viridiplantae</taxon>
        <taxon>Streptophyta</taxon>
        <taxon>Embryophyta</taxon>
        <taxon>Tracheophyta</taxon>
        <taxon>Spermatophyta</taxon>
        <taxon>Magnoliopsida</taxon>
        <taxon>eudicotyledons</taxon>
        <taxon>Gunneridae</taxon>
        <taxon>Pentapetalae</taxon>
        <taxon>rosids</taxon>
        <taxon>fabids</taxon>
        <taxon>Malpighiales</taxon>
        <taxon>Erythroxylaceae</taxon>
        <taxon>Erythroxylum</taxon>
    </lineage>
</organism>
<feature type="binding site" evidence="11">
    <location>
        <position position="107"/>
    </location>
    <ligand>
        <name>oxalate</name>
        <dbReference type="ChEBI" id="CHEBI:30623"/>
    </ligand>
</feature>
<comment type="similarity">
    <text evidence="2 13">Belongs to the germin family.</text>
</comment>
<keyword evidence="3 13" id="KW-0052">Apoplast</keyword>
<evidence type="ECO:0000256" key="7">
    <source>
        <dbReference type="ARBA" id="ARBA00023157"/>
    </source>
</evidence>
<dbReference type="InterPro" id="IPR014710">
    <property type="entry name" value="RmlC-like_jellyroll"/>
</dbReference>
<evidence type="ECO:0000256" key="1">
    <source>
        <dbReference type="ARBA" id="ARBA00004271"/>
    </source>
</evidence>
<feature type="binding site" evidence="12">
    <location>
        <position position="151"/>
    </location>
    <ligand>
        <name>Mn(2+)</name>
        <dbReference type="ChEBI" id="CHEBI:29035"/>
    </ligand>
</feature>
<sequence length="212" mass="22257">MFGFAETAKLSLNCVSGHLAVKSDFRVAKLKGAVTPSGFACRNPALSQLMILCFVFEGLGTAGNTTNIINAAVTPAFVQQFPGVNGLDISIARLDLTSKGVVPMHTHPAATEVLYVVDGHITAGFISSSNKPYVKSLKKGDVMVFPKGLLHFLNAGRVPSTAVVSFSDPDPGLQILDFALFGNELSSALVEATTFLDDAQVKKLKGLLGCTG</sequence>
<dbReference type="Proteomes" id="UP001159364">
    <property type="component" value="Linkage Group LG09"/>
</dbReference>
<evidence type="ECO:0000256" key="12">
    <source>
        <dbReference type="PIRSR" id="PIRSR601929-2"/>
    </source>
</evidence>
<comment type="caution">
    <text evidence="15">The sequence shown here is derived from an EMBL/GenBank/DDBJ whole genome shotgun (WGS) entry which is preliminary data.</text>
</comment>
<dbReference type="Pfam" id="PF00190">
    <property type="entry name" value="Cupin_1"/>
    <property type="match status" value="1"/>
</dbReference>
<dbReference type="GO" id="GO:0048046">
    <property type="term" value="C:apoplast"/>
    <property type="evidence" value="ECO:0007669"/>
    <property type="project" value="UniProtKB-SubCell"/>
</dbReference>
<dbReference type="PROSITE" id="PS00725">
    <property type="entry name" value="GERMIN"/>
    <property type="match status" value="1"/>
</dbReference>
<evidence type="ECO:0000313" key="15">
    <source>
        <dbReference type="EMBL" id="KAJ8755805.1"/>
    </source>
</evidence>
<dbReference type="Gene3D" id="2.60.120.10">
    <property type="entry name" value="Jelly Rolls"/>
    <property type="match status" value="1"/>
</dbReference>
<dbReference type="PRINTS" id="PR00325">
    <property type="entry name" value="GERMIN"/>
</dbReference>
<evidence type="ECO:0000256" key="6">
    <source>
        <dbReference type="ARBA" id="ARBA00022729"/>
    </source>
</evidence>
<evidence type="ECO:0000256" key="13">
    <source>
        <dbReference type="RuleBase" id="RU366015"/>
    </source>
</evidence>
<reference evidence="15 16" key="1">
    <citation type="submission" date="2021-09" db="EMBL/GenBank/DDBJ databases">
        <title>Genomic insights and catalytic innovation underlie evolution of tropane alkaloids biosynthesis.</title>
        <authorList>
            <person name="Wang Y.-J."/>
            <person name="Tian T."/>
            <person name="Huang J.-P."/>
            <person name="Huang S.-X."/>
        </authorList>
    </citation>
    <scope>NUCLEOTIDE SEQUENCE [LARGE SCALE GENOMIC DNA]</scope>
    <source>
        <strain evidence="15">KIB-2018</strain>
        <tissue evidence="15">Leaf</tissue>
    </source>
</reference>
<accession>A0AAV8SV60</accession>
<dbReference type="CDD" id="cd02241">
    <property type="entry name" value="cupin_OxOx"/>
    <property type="match status" value="1"/>
</dbReference>
<feature type="binding site" evidence="12">
    <location>
        <position position="112"/>
    </location>
    <ligand>
        <name>Mn(2+)</name>
        <dbReference type="ChEBI" id="CHEBI:29035"/>
    </ligand>
</feature>
<keyword evidence="16" id="KW-1185">Reference proteome</keyword>
<keyword evidence="4 13" id="KW-0964">Secreted</keyword>
<feature type="binding site" evidence="11">
    <location>
        <position position="112"/>
    </location>
    <ligand>
        <name>oxalate</name>
        <dbReference type="ChEBI" id="CHEBI:30623"/>
    </ligand>
</feature>
<keyword evidence="9" id="KW-0325">Glycoprotein</keyword>
<protein>
    <recommendedName>
        <fullName evidence="13">Germin-like protein</fullName>
    </recommendedName>
</protein>
<evidence type="ECO:0000256" key="2">
    <source>
        <dbReference type="ARBA" id="ARBA00007456"/>
    </source>
</evidence>
<dbReference type="SUPFAM" id="SSF51182">
    <property type="entry name" value="RmlC-like cupins"/>
    <property type="match status" value="1"/>
</dbReference>
<dbReference type="InterPro" id="IPR011051">
    <property type="entry name" value="RmlC_Cupin_sf"/>
</dbReference>
<dbReference type="InterPro" id="IPR001929">
    <property type="entry name" value="Germin"/>
</dbReference>
<feature type="binding site" evidence="12">
    <location>
        <position position="105"/>
    </location>
    <ligand>
        <name>Mn(2+)</name>
        <dbReference type="ChEBI" id="CHEBI:29035"/>
    </ligand>
</feature>
<evidence type="ECO:0000256" key="3">
    <source>
        <dbReference type="ARBA" id="ARBA00022523"/>
    </source>
</evidence>
<evidence type="ECO:0000259" key="14">
    <source>
        <dbReference type="SMART" id="SM00835"/>
    </source>
</evidence>
<keyword evidence="6" id="KW-0732">Signal</keyword>
<dbReference type="SMART" id="SM00835">
    <property type="entry name" value="Cupin_1"/>
    <property type="match status" value="1"/>
</dbReference>
<name>A0AAV8SV60_9ROSI</name>
<evidence type="ECO:0000256" key="4">
    <source>
        <dbReference type="ARBA" id="ARBA00022525"/>
    </source>
</evidence>
<evidence type="ECO:0000256" key="8">
    <source>
        <dbReference type="ARBA" id="ARBA00023170"/>
    </source>
</evidence>
<evidence type="ECO:0000256" key="9">
    <source>
        <dbReference type="ARBA" id="ARBA00023180"/>
    </source>
</evidence>
<proteinExistence type="inferred from homology"/>
<evidence type="ECO:0000256" key="10">
    <source>
        <dbReference type="ARBA" id="ARBA00023211"/>
    </source>
</evidence>
<keyword evidence="8" id="KW-0675">Receptor</keyword>
<comment type="subcellular location">
    <subcellularLocation>
        <location evidence="1 13">Secreted</location>
        <location evidence="1 13">Extracellular space</location>
        <location evidence="1 13">Apoplast</location>
    </subcellularLocation>
</comment>
<keyword evidence="5 11" id="KW-0479">Metal-binding</keyword>
<dbReference type="FunFam" id="2.60.120.10:FF:000047">
    <property type="entry name" value="Auxin-binding protein ABP19a"/>
    <property type="match status" value="1"/>
</dbReference>
<dbReference type="EMBL" id="JAIWQS010000009">
    <property type="protein sequence ID" value="KAJ8755805.1"/>
    <property type="molecule type" value="Genomic_DNA"/>
</dbReference>
<feature type="binding site" evidence="12">
    <location>
        <position position="107"/>
    </location>
    <ligand>
        <name>Mn(2+)</name>
        <dbReference type="ChEBI" id="CHEBI:29035"/>
    </ligand>
</feature>
<evidence type="ECO:0000256" key="5">
    <source>
        <dbReference type="ARBA" id="ARBA00022723"/>
    </source>
</evidence>
<keyword evidence="7" id="KW-1015">Disulfide bond</keyword>
<dbReference type="InterPro" id="IPR006045">
    <property type="entry name" value="Cupin_1"/>
</dbReference>
<dbReference type="PANTHER" id="PTHR31238">
    <property type="entry name" value="GERMIN-LIKE PROTEIN SUBFAMILY 3 MEMBER 3"/>
    <property type="match status" value="1"/>
</dbReference>
<evidence type="ECO:0000256" key="11">
    <source>
        <dbReference type="PIRSR" id="PIRSR601929-1"/>
    </source>
</evidence>
<dbReference type="AlphaFoldDB" id="A0AAV8SV60"/>
<keyword evidence="10 11" id="KW-0464">Manganese</keyword>
<feature type="domain" description="Cupin type-1" evidence="14">
    <location>
        <begin position="57"/>
        <end position="202"/>
    </location>
</feature>
<gene>
    <name evidence="15" type="ORF">K2173_024350</name>
</gene>
<evidence type="ECO:0000313" key="16">
    <source>
        <dbReference type="Proteomes" id="UP001159364"/>
    </source>
</evidence>